<dbReference type="KEGG" id="smam:Mal15_21940"/>
<dbReference type="EMBL" id="CP036264">
    <property type="protein sequence ID" value="QEF98146.1"/>
    <property type="molecule type" value="Genomic_DNA"/>
</dbReference>
<dbReference type="Proteomes" id="UP000321353">
    <property type="component" value="Chromosome"/>
</dbReference>
<gene>
    <name evidence="1" type="ORF">Mal15_21940</name>
</gene>
<reference evidence="1 2" key="1">
    <citation type="submission" date="2019-02" db="EMBL/GenBank/DDBJ databases">
        <title>Planctomycetal bacteria perform biofilm scaping via a novel small molecule.</title>
        <authorList>
            <person name="Jeske O."/>
            <person name="Boedeker C."/>
            <person name="Wiegand S."/>
            <person name="Breitling P."/>
            <person name="Kallscheuer N."/>
            <person name="Jogler M."/>
            <person name="Rohde M."/>
            <person name="Petersen J."/>
            <person name="Medema M.H."/>
            <person name="Surup F."/>
            <person name="Jogler C."/>
        </authorList>
    </citation>
    <scope>NUCLEOTIDE SEQUENCE [LARGE SCALE GENOMIC DNA]</scope>
    <source>
        <strain evidence="1 2">Mal15</strain>
    </source>
</reference>
<keyword evidence="2" id="KW-1185">Reference proteome</keyword>
<accession>A0A5B9MD28</accession>
<protein>
    <submittedName>
        <fullName evidence="1">Uncharacterized protein</fullName>
    </submittedName>
</protein>
<proteinExistence type="predicted"/>
<name>A0A5B9MD28_9BACT</name>
<sequence length="140" mass="15512">MILIDAVEFDLKIGEILLPEKDAIPFRSQSIDGIGIQVTQERSPAFTLTLVRFTNPSLLVAERNTVRGKIGTEVSLTEYVNGSAIQYSLPGGHTFAVTQARIVNWNVSPAWYGYRPAGYTSFSPVLRMVSQWTMYAVSNP</sequence>
<dbReference type="AlphaFoldDB" id="A0A5B9MD28"/>
<evidence type="ECO:0000313" key="2">
    <source>
        <dbReference type="Proteomes" id="UP000321353"/>
    </source>
</evidence>
<evidence type="ECO:0000313" key="1">
    <source>
        <dbReference type="EMBL" id="QEF98146.1"/>
    </source>
</evidence>
<organism evidence="1 2">
    <name type="scientific">Stieleria maiorica</name>
    <dbReference type="NCBI Taxonomy" id="2795974"/>
    <lineage>
        <taxon>Bacteria</taxon>
        <taxon>Pseudomonadati</taxon>
        <taxon>Planctomycetota</taxon>
        <taxon>Planctomycetia</taxon>
        <taxon>Pirellulales</taxon>
        <taxon>Pirellulaceae</taxon>
        <taxon>Stieleria</taxon>
    </lineage>
</organism>
<dbReference type="RefSeq" id="WP_147867707.1">
    <property type="nucleotide sequence ID" value="NZ_CP036264.1"/>
</dbReference>